<dbReference type="AlphaFoldDB" id="T0KDB2"/>
<feature type="region of interest" description="Disordered" evidence="1">
    <location>
        <begin position="1"/>
        <end position="29"/>
    </location>
</feature>
<evidence type="ECO:0000313" key="2">
    <source>
        <dbReference type="EMBL" id="EQB50918.1"/>
    </source>
</evidence>
<evidence type="ECO:0000313" key="3">
    <source>
        <dbReference type="Proteomes" id="UP000015530"/>
    </source>
</evidence>
<comment type="caution">
    <text evidence="2">The sequence shown here is derived from an EMBL/GenBank/DDBJ whole genome shotgun (WGS) entry which is preliminary data.</text>
</comment>
<dbReference type="EMBL" id="AMYD01001930">
    <property type="protein sequence ID" value="EQB50918.1"/>
    <property type="molecule type" value="Genomic_DNA"/>
</dbReference>
<dbReference type="Proteomes" id="UP000015530">
    <property type="component" value="Unassembled WGS sequence"/>
</dbReference>
<protein>
    <submittedName>
        <fullName evidence="2">Uncharacterized protein</fullName>
    </submittedName>
</protein>
<dbReference type="HOGENOM" id="CLU_3410634_0_0_1"/>
<gene>
    <name evidence="2" type="ORF">CGLO_09596</name>
</gene>
<proteinExistence type="predicted"/>
<accession>T0KDB2</accession>
<reference evidence="3" key="1">
    <citation type="journal article" date="2013" name="Mol. Plant Microbe Interact.">
        <title>Global aspects of pacC regulation of pathogenicity genes in Colletotrichum gloeosporioides as revealed by transcriptome analysis.</title>
        <authorList>
            <person name="Alkan N."/>
            <person name="Meng X."/>
            <person name="Friedlander G."/>
            <person name="Reuveni E."/>
            <person name="Sukno S."/>
            <person name="Sherman A."/>
            <person name="Thon M."/>
            <person name="Fluhr R."/>
            <person name="Prusky D."/>
        </authorList>
    </citation>
    <scope>NUCLEOTIDE SEQUENCE [LARGE SCALE GENOMIC DNA]</scope>
    <source>
        <strain evidence="3">Cg-14</strain>
    </source>
</reference>
<name>T0KDB2_COLGC</name>
<sequence>MDNGCHISPCRDPRRISDPHWPRFPITEQ</sequence>
<organism evidence="2 3">
    <name type="scientific">Colletotrichum gloeosporioides (strain Cg-14)</name>
    <name type="common">Anthracnose fungus</name>
    <name type="synonym">Glomerella cingulata</name>
    <dbReference type="NCBI Taxonomy" id="1237896"/>
    <lineage>
        <taxon>Eukaryota</taxon>
        <taxon>Fungi</taxon>
        <taxon>Dikarya</taxon>
        <taxon>Ascomycota</taxon>
        <taxon>Pezizomycotina</taxon>
        <taxon>Sordariomycetes</taxon>
        <taxon>Hypocreomycetidae</taxon>
        <taxon>Glomerellales</taxon>
        <taxon>Glomerellaceae</taxon>
        <taxon>Colletotrichum</taxon>
        <taxon>Colletotrichum gloeosporioides species complex</taxon>
    </lineage>
</organism>
<evidence type="ECO:0000256" key="1">
    <source>
        <dbReference type="SAM" id="MobiDB-lite"/>
    </source>
</evidence>
<feature type="compositionally biased region" description="Basic and acidic residues" evidence="1">
    <location>
        <begin position="9"/>
        <end position="21"/>
    </location>
</feature>